<dbReference type="AlphaFoldDB" id="A0A7S3QJD3"/>
<keyword evidence="4" id="KW-0489">Methyltransferase</keyword>
<accession>A0A7S3QJD3</accession>
<feature type="region of interest" description="Disordered" evidence="8">
    <location>
        <begin position="116"/>
        <end position="149"/>
    </location>
</feature>
<dbReference type="PANTHER" id="PTHR12049">
    <property type="entry name" value="PROTEIN ARGININE METHYLTRANSFERASE NDUFAF7, MITOCHONDRIAL"/>
    <property type="match status" value="1"/>
</dbReference>
<comment type="similarity">
    <text evidence="2">Belongs to the NDUFAF7 family.</text>
</comment>
<evidence type="ECO:0000256" key="4">
    <source>
        <dbReference type="ARBA" id="ARBA00022603"/>
    </source>
</evidence>
<dbReference type="SUPFAM" id="SSF53335">
    <property type="entry name" value="S-adenosyl-L-methionine-dependent methyltransferases"/>
    <property type="match status" value="2"/>
</dbReference>
<dbReference type="EC" id="2.1.1.320" evidence="3"/>
<dbReference type="GO" id="GO:0005739">
    <property type="term" value="C:mitochondrion"/>
    <property type="evidence" value="ECO:0007669"/>
    <property type="project" value="UniProtKB-SubCell"/>
</dbReference>
<dbReference type="InterPro" id="IPR003788">
    <property type="entry name" value="NDUFAF7"/>
</dbReference>
<feature type="compositionally biased region" description="Basic and acidic residues" evidence="8">
    <location>
        <begin position="136"/>
        <end position="149"/>
    </location>
</feature>
<evidence type="ECO:0000256" key="5">
    <source>
        <dbReference type="ARBA" id="ARBA00022679"/>
    </source>
</evidence>
<evidence type="ECO:0000256" key="3">
    <source>
        <dbReference type="ARBA" id="ARBA00011935"/>
    </source>
</evidence>
<dbReference type="GO" id="GO:0035243">
    <property type="term" value="F:protein-arginine omega-N symmetric methyltransferase activity"/>
    <property type="evidence" value="ECO:0007669"/>
    <property type="project" value="UniProtKB-EC"/>
</dbReference>
<feature type="compositionally biased region" description="Polar residues" evidence="8">
    <location>
        <begin position="119"/>
        <end position="131"/>
    </location>
</feature>
<feature type="region of interest" description="Disordered" evidence="8">
    <location>
        <begin position="265"/>
        <end position="294"/>
    </location>
</feature>
<evidence type="ECO:0000256" key="2">
    <source>
        <dbReference type="ARBA" id="ARBA00005891"/>
    </source>
</evidence>
<dbReference type="Gene3D" id="3.40.50.12710">
    <property type="match status" value="1"/>
</dbReference>
<dbReference type="Pfam" id="PF02636">
    <property type="entry name" value="Methyltransf_28"/>
    <property type="match status" value="2"/>
</dbReference>
<comment type="catalytic activity">
    <reaction evidence="7">
        <text>L-arginyl-[protein] + 2 S-adenosyl-L-methionine = N(omega),N(omega)'-dimethyl-L-arginyl-[protein] + 2 S-adenosyl-L-homocysteine + 2 H(+)</text>
        <dbReference type="Rhea" id="RHEA:48108"/>
        <dbReference type="Rhea" id="RHEA-COMP:10532"/>
        <dbReference type="Rhea" id="RHEA-COMP:11992"/>
        <dbReference type="ChEBI" id="CHEBI:15378"/>
        <dbReference type="ChEBI" id="CHEBI:29965"/>
        <dbReference type="ChEBI" id="CHEBI:57856"/>
        <dbReference type="ChEBI" id="CHEBI:59789"/>
        <dbReference type="ChEBI" id="CHEBI:88221"/>
        <dbReference type="EC" id="2.1.1.320"/>
    </reaction>
</comment>
<dbReference type="EMBL" id="HBIO01031584">
    <property type="protein sequence ID" value="CAE0479356.1"/>
    <property type="molecule type" value="Transcribed_RNA"/>
</dbReference>
<proteinExistence type="inferred from homology"/>
<name>A0A7S3QJD3_9STRA</name>
<dbReference type="GO" id="GO:0032981">
    <property type="term" value="P:mitochondrial respiratory chain complex I assembly"/>
    <property type="evidence" value="ECO:0007669"/>
    <property type="project" value="TreeGrafter"/>
</dbReference>
<evidence type="ECO:0000313" key="9">
    <source>
        <dbReference type="EMBL" id="CAE0479356.1"/>
    </source>
</evidence>
<dbReference type="PANTHER" id="PTHR12049:SF7">
    <property type="entry name" value="PROTEIN ARGININE METHYLTRANSFERASE NDUFAF7, MITOCHONDRIAL"/>
    <property type="match status" value="1"/>
</dbReference>
<comment type="subcellular location">
    <subcellularLocation>
        <location evidence="1">Mitochondrion</location>
    </subcellularLocation>
</comment>
<keyword evidence="5" id="KW-0808">Transferase</keyword>
<sequence length="824" mass="91476">MSHTVGKKLLSRLRNPRNLHVHAISLPSFLKGQLLLSSNSANNPRNCSLYQDMSARRYFAGKKKNSKNAKRKKLKLSPSIYGTPKTGLILPNKKKLRDCEVDNSILGVTVGKSSDQRRINQQLDQSKTTAYSPLVDHGDQRKRNPHDDNFTQSLKLQDQSLGQKSVFGDLGEIAGDVQDFNSGAISHQKNNLGLNSILDITSMYDPKIHLPLKPDFSNPLNNYEVATPLGEELMKYIGVLGCPITVAEYMKRCLRDEKFGYYTNPPNSSFDGSTDDDDFDTDFSEDEKETEGRGHRLIGQAGDFTTAPEISQIFGECLTIWILTQYEALGKPSKIQLVELGPGRGTLMCDIIRSAISIKGPGEEFINALKKNWIGSGNEPKDGSKLNSINGIHFVEVSPNLRITQRESLQNLKTNLEGMKNSRELFNFMPCKSRDEKMKDMEDLVSKLRDKKAEGEDIDVDTLTELVAQKRQDGYQDLGNHGDVTESDSSQTGDGIISVHWHDSFDSVPFQKDVYGKIESIPTIIVGQEFLDALPVHVFQKTDDGWRERMVDVAMIDDDDSSKRIESNIYAKQNKVEVKMRDGTIAKTYSTPSINCADSKAKNVKKRPRFRHVLSPGVTPALRSLLHVDDNGEPLLNNSTNSVLNDAPKGTIMEVCPEALSLIQDISLRVDECKGAAIMIDYGNDGSRDTLRAFRKHEQVDVLSSPGNVDITADVDFGALRNAVNIDMKVTSGMIGEGLDSMKNEQKKDIPEAFGPQTQGQFLASMGAVERTVNLIQDDATTDDQAEDLCTALERLTSISEMGERFKVFAIARKKDGIFPPPGF</sequence>
<organism evidence="9">
    <name type="scientific">Chaetoceros debilis</name>
    <dbReference type="NCBI Taxonomy" id="122233"/>
    <lineage>
        <taxon>Eukaryota</taxon>
        <taxon>Sar</taxon>
        <taxon>Stramenopiles</taxon>
        <taxon>Ochrophyta</taxon>
        <taxon>Bacillariophyta</taxon>
        <taxon>Coscinodiscophyceae</taxon>
        <taxon>Chaetocerotophycidae</taxon>
        <taxon>Chaetocerotales</taxon>
        <taxon>Chaetocerotaceae</taxon>
        <taxon>Chaetoceros</taxon>
    </lineage>
</organism>
<evidence type="ECO:0000256" key="7">
    <source>
        <dbReference type="ARBA" id="ARBA00048612"/>
    </source>
</evidence>
<evidence type="ECO:0000256" key="6">
    <source>
        <dbReference type="ARBA" id="ARBA00023128"/>
    </source>
</evidence>
<evidence type="ECO:0000256" key="1">
    <source>
        <dbReference type="ARBA" id="ARBA00004173"/>
    </source>
</evidence>
<keyword evidence="6" id="KW-0496">Mitochondrion</keyword>
<dbReference type="InterPro" id="IPR029063">
    <property type="entry name" value="SAM-dependent_MTases_sf"/>
</dbReference>
<feature type="compositionally biased region" description="Acidic residues" evidence="8">
    <location>
        <begin position="273"/>
        <end position="289"/>
    </location>
</feature>
<protein>
    <recommendedName>
        <fullName evidence="3">type II protein arginine methyltransferase</fullName>
        <ecNumber evidence="3">2.1.1.320</ecNumber>
    </recommendedName>
</protein>
<reference evidence="9" key="1">
    <citation type="submission" date="2021-01" db="EMBL/GenBank/DDBJ databases">
        <authorList>
            <person name="Corre E."/>
            <person name="Pelletier E."/>
            <person name="Niang G."/>
            <person name="Scheremetjew M."/>
            <person name="Finn R."/>
            <person name="Kale V."/>
            <person name="Holt S."/>
            <person name="Cochrane G."/>
            <person name="Meng A."/>
            <person name="Brown T."/>
            <person name="Cohen L."/>
        </authorList>
    </citation>
    <scope>NUCLEOTIDE SEQUENCE</scope>
    <source>
        <strain evidence="9">MM31A-1</strain>
    </source>
</reference>
<gene>
    <name evidence="9" type="ORF">CDEB00056_LOCUS24210</name>
</gene>
<dbReference type="GO" id="GO:0032259">
    <property type="term" value="P:methylation"/>
    <property type="evidence" value="ECO:0007669"/>
    <property type="project" value="UniProtKB-KW"/>
</dbReference>
<dbReference type="InterPro" id="IPR038375">
    <property type="entry name" value="NDUFAF7_sf"/>
</dbReference>
<evidence type="ECO:0000256" key="8">
    <source>
        <dbReference type="SAM" id="MobiDB-lite"/>
    </source>
</evidence>